<dbReference type="SUPFAM" id="SSF46689">
    <property type="entry name" value="Homeodomain-like"/>
    <property type="match status" value="1"/>
</dbReference>
<dbReference type="InterPro" id="IPR039532">
    <property type="entry name" value="TetR_C_Firmicutes"/>
</dbReference>
<dbReference type="InterPro" id="IPR001647">
    <property type="entry name" value="HTH_TetR"/>
</dbReference>
<dbReference type="EMBL" id="CP018176">
    <property type="protein sequence ID" value="AUJ29466.1"/>
    <property type="molecule type" value="Genomic_DNA"/>
</dbReference>
<organism evidence="4 5">
    <name type="scientific">Liquorilactobacillus hordei</name>
    <dbReference type="NCBI Taxonomy" id="468911"/>
    <lineage>
        <taxon>Bacteria</taxon>
        <taxon>Bacillati</taxon>
        <taxon>Bacillota</taxon>
        <taxon>Bacilli</taxon>
        <taxon>Lactobacillales</taxon>
        <taxon>Lactobacillaceae</taxon>
        <taxon>Liquorilactobacillus</taxon>
    </lineage>
</organism>
<dbReference type="Pfam" id="PF14278">
    <property type="entry name" value="TetR_C_8"/>
    <property type="match status" value="1"/>
</dbReference>
<dbReference type="InterPro" id="IPR050624">
    <property type="entry name" value="HTH-type_Tx_Regulator"/>
</dbReference>
<accession>A0A3S6QNI9</accession>
<dbReference type="GO" id="GO:0003677">
    <property type="term" value="F:DNA binding"/>
    <property type="evidence" value="ECO:0007669"/>
    <property type="project" value="UniProtKB-UniRule"/>
</dbReference>
<evidence type="ECO:0000313" key="5">
    <source>
        <dbReference type="Proteomes" id="UP000314960"/>
    </source>
</evidence>
<keyword evidence="1 2" id="KW-0238">DNA-binding</keyword>
<dbReference type="RefSeq" id="WP_141053006.1">
    <property type="nucleotide sequence ID" value="NZ_CP018176.1"/>
</dbReference>
<dbReference type="Pfam" id="PF00440">
    <property type="entry name" value="TetR_N"/>
    <property type="match status" value="1"/>
</dbReference>
<protein>
    <recommendedName>
        <fullName evidence="3">HTH tetR-type domain-containing protein</fullName>
    </recommendedName>
</protein>
<dbReference type="Proteomes" id="UP000314960">
    <property type="component" value="Chromosome"/>
</dbReference>
<evidence type="ECO:0000313" key="4">
    <source>
        <dbReference type="EMBL" id="AUJ29466.1"/>
    </source>
</evidence>
<dbReference type="KEGG" id="lhw:BSQ49_04175"/>
<feature type="domain" description="HTH tetR-type" evidence="3">
    <location>
        <begin position="10"/>
        <end position="70"/>
    </location>
</feature>
<evidence type="ECO:0000259" key="3">
    <source>
        <dbReference type="PROSITE" id="PS50977"/>
    </source>
</evidence>
<feature type="DNA-binding region" description="H-T-H motif" evidence="2">
    <location>
        <begin position="33"/>
        <end position="52"/>
    </location>
</feature>
<evidence type="ECO:0000256" key="2">
    <source>
        <dbReference type="PROSITE-ProRule" id="PRU00335"/>
    </source>
</evidence>
<reference evidence="4 5" key="1">
    <citation type="submission" date="2016-11" db="EMBL/GenBank/DDBJ databases">
        <title>Interaction between Lactobacillus species and yeast in water kefir.</title>
        <authorList>
            <person name="Behr J."/>
            <person name="Xu D."/>
            <person name="Vogel R.F."/>
        </authorList>
    </citation>
    <scope>NUCLEOTIDE SEQUENCE [LARGE SCALE GENOMIC DNA]</scope>
    <source>
        <strain evidence="4 5">TMW 1.1822</strain>
    </source>
</reference>
<evidence type="ECO:0000256" key="1">
    <source>
        <dbReference type="ARBA" id="ARBA00023125"/>
    </source>
</evidence>
<gene>
    <name evidence="4" type="ORF">BSQ49_04175</name>
</gene>
<dbReference type="Gene3D" id="1.10.357.10">
    <property type="entry name" value="Tetracycline Repressor, domain 2"/>
    <property type="match status" value="1"/>
</dbReference>
<proteinExistence type="predicted"/>
<dbReference type="PANTHER" id="PTHR43479:SF7">
    <property type="entry name" value="TETR-FAMILY TRANSCRIPTIONAL REGULATOR"/>
    <property type="match status" value="1"/>
</dbReference>
<dbReference type="InterPro" id="IPR009057">
    <property type="entry name" value="Homeodomain-like_sf"/>
</dbReference>
<dbReference type="PANTHER" id="PTHR43479">
    <property type="entry name" value="ACREF/ENVCD OPERON REPRESSOR-RELATED"/>
    <property type="match status" value="1"/>
</dbReference>
<dbReference type="PROSITE" id="PS50977">
    <property type="entry name" value="HTH_TETR_2"/>
    <property type="match status" value="1"/>
</dbReference>
<name>A0A3S6QNI9_9LACO</name>
<dbReference type="AlphaFoldDB" id="A0A3S6QNI9"/>
<sequence>MSREHDLRIIKTQNAIKTSLMNLIEVKSFREITINDIAEGAIINRSTFYLHYTDKYDLLDSLVNEGISEVIGTISLKTHIRDGKLDYNLFSIDLSNSLKVISRQAQLYRFILNDSESLGLRQKTEKALGDCLSRGFPAETMIARDLLIEIISSIYVSVIGWWLNNDMKYSAAFMAEELVKFFELGSKSLLPNN</sequence>